<dbReference type="Proteomes" id="UP000766550">
    <property type="component" value="Unassembled WGS sequence"/>
</dbReference>
<evidence type="ECO:0000313" key="1">
    <source>
        <dbReference type="EMBL" id="MBV0925388.1"/>
    </source>
</evidence>
<comment type="caution">
    <text evidence="1">The sequence shown here is derived from an EMBL/GenBank/DDBJ whole genome shotgun (WGS) entry which is preliminary data.</text>
</comment>
<dbReference type="EMBL" id="JAHQXF010000002">
    <property type="protein sequence ID" value="MBV0925388.1"/>
    <property type="molecule type" value="Genomic_DNA"/>
</dbReference>
<protein>
    <submittedName>
        <fullName evidence="1">Uncharacterized protein</fullName>
    </submittedName>
</protein>
<keyword evidence="2" id="KW-1185">Reference proteome</keyword>
<evidence type="ECO:0000313" key="2">
    <source>
        <dbReference type="Proteomes" id="UP000766550"/>
    </source>
</evidence>
<sequence>MVHQCPQCRTRVLRRAVDGWTCLRCGHVPYHGAD</sequence>
<accession>A0A8J7YF83</accession>
<proteinExistence type="predicted"/>
<dbReference type="AlphaFoldDB" id="A0A8J7YF83"/>
<reference evidence="1 2" key="1">
    <citation type="submission" date="2021-06" db="EMBL/GenBank/DDBJ databases">
        <title>New haloarchaea isolates fom saline soil.</title>
        <authorList>
            <person name="Duran-Viseras A."/>
            <person name="Sanchez-Porro C.S."/>
            <person name="Ventosa A."/>
        </authorList>
    </citation>
    <scope>NUCLEOTIDE SEQUENCE [LARGE SCALE GENOMIC DNA]</scope>
    <source>
        <strain evidence="1 2">JCM 183640</strain>
    </source>
</reference>
<name>A0A8J7YF83_9EURY</name>
<organism evidence="1 2">
    <name type="scientific">Haloarcula limicola</name>
    <dbReference type="NCBI Taxonomy" id="1429915"/>
    <lineage>
        <taxon>Archaea</taxon>
        <taxon>Methanobacteriati</taxon>
        <taxon>Methanobacteriota</taxon>
        <taxon>Stenosarchaea group</taxon>
        <taxon>Halobacteria</taxon>
        <taxon>Halobacteriales</taxon>
        <taxon>Haloarculaceae</taxon>
        <taxon>Haloarcula</taxon>
    </lineage>
</organism>
<gene>
    <name evidence="1" type="ORF">KTS45_14370</name>
</gene>